<evidence type="ECO:0008006" key="5">
    <source>
        <dbReference type="Google" id="ProtNLM"/>
    </source>
</evidence>
<dbReference type="VEuPathDB" id="FungiDB:PSHT_11700"/>
<proteinExistence type="predicted"/>
<evidence type="ECO:0000256" key="1">
    <source>
        <dbReference type="SAM" id="MobiDB-lite"/>
    </source>
</evidence>
<keyword evidence="2" id="KW-0732">Signal</keyword>
<name>A0A2S4UNF0_9BASI</name>
<dbReference type="VEuPathDB" id="FungiDB:PSTT_14182"/>
<evidence type="ECO:0000313" key="4">
    <source>
        <dbReference type="Proteomes" id="UP000239156"/>
    </source>
</evidence>
<dbReference type="AlphaFoldDB" id="A0A2S4UNF0"/>
<feature type="region of interest" description="Disordered" evidence="1">
    <location>
        <begin position="89"/>
        <end position="108"/>
    </location>
</feature>
<feature type="non-terminal residue" evidence="3">
    <location>
        <position position="1"/>
    </location>
</feature>
<comment type="caution">
    <text evidence="3">The sequence shown here is derived from an EMBL/GenBank/DDBJ whole genome shotgun (WGS) entry which is preliminary data.</text>
</comment>
<accession>A0A2S4UNF0</accession>
<feature type="chain" id="PRO_5015435098" description="Secreted protein" evidence="2">
    <location>
        <begin position="25"/>
        <end position="135"/>
    </location>
</feature>
<sequence>VPPIKQLLKPIALLLLTSAMEAVARQKKKCDLGEDVTTWYLCYKPSDLDDKHIDKLEGEARKKNHHGGKYQCGGKIYTSGFCCDAGKIGGDTDSDSNPSAGSMVPGERKNLEDACADFPKIDHNLGSDAPSADDP</sequence>
<gene>
    <name evidence="3" type="ORF">PSTT_14182</name>
</gene>
<feature type="signal peptide" evidence="2">
    <location>
        <begin position="1"/>
        <end position="24"/>
    </location>
</feature>
<protein>
    <recommendedName>
        <fullName evidence="5">Secreted protein</fullName>
    </recommendedName>
</protein>
<dbReference type="Proteomes" id="UP000239156">
    <property type="component" value="Unassembled WGS sequence"/>
</dbReference>
<keyword evidence="4" id="KW-1185">Reference proteome</keyword>
<reference evidence="3" key="1">
    <citation type="submission" date="2017-12" db="EMBL/GenBank/DDBJ databases">
        <title>Gene loss provides genomic basis for host adaptation in cereal stripe rust fungi.</title>
        <authorList>
            <person name="Xia C."/>
        </authorList>
    </citation>
    <scope>NUCLEOTIDE SEQUENCE [LARGE SCALE GENOMIC DNA]</scope>
    <source>
        <strain evidence="3">93-210</strain>
    </source>
</reference>
<organism evidence="3 4">
    <name type="scientific">Puccinia striiformis</name>
    <dbReference type="NCBI Taxonomy" id="27350"/>
    <lineage>
        <taxon>Eukaryota</taxon>
        <taxon>Fungi</taxon>
        <taxon>Dikarya</taxon>
        <taxon>Basidiomycota</taxon>
        <taxon>Pucciniomycotina</taxon>
        <taxon>Pucciniomycetes</taxon>
        <taxon>Pucciniales</taxon>
        <taxon>Pucciniaceae</taxon>
        <taxon>Puccinia</taxon>
    </lineage>
</organism>
<evidence type="ECO:0000313" key="3">
    <source>
        <dbReference type="EMBL" id="POV98790.1"/>
    </source>
</evidence>
<evidence type="ECO:0000256" key="2">
    <source>
        <dbReference type="SAM" id="SignalP"/>
    </source>
</evidence>
<dbReference type="EMBL" id="PKSL01000216">
    <property type="protein sequence ID" value="POV98790.1"/>
    <property type="molecule type" value="Genomic_DNA"/>
</dbReference>